<proteinExistence type="predicted"/>
<feature type="region of interest" description="Disordered" evidence="1">
    <location>
        <begin position="58"/>
        <end position="85"/>
    </location>
</feature>
<accession>A0AAD7GF27</accession>
<feature type="compositionally biased region" description="Low complexity" evidence="1">
    <location>
        <begin position="7"/>
        <end position="23"/>
    </location>
</feature>
<reference evidence="2" key="1">
    <citation type="submission" date="2023-03" db="EMBL/GenBank/DDBJ databases">
        <title>Massive genome expansion in bonnet fungi (Mycena s.s.) driven by repeated elements and novel gene families across ecological guilds.</title>
        <authorList>
            <consortium name="Lawrence Berkeley National Laboratory"/>
            <person name="Harder C.B."/>
            <person name="Miyauchi S."/>
            <person name="Viragh M."/>
            <person name="Kuo A."/>
            <person name="Thoen E."/>
            <person name="Andreopoulos B."/>
            <person name="Lu D."/>
            <person name="Skrede I."/>
            <person name="Drula E."/>
            <person name="Henrissat B."/>
            <person name="Morin E."/>
            <person name="Kohler A."/>
            <person name="Barry K."/>
            <person name="LaButti K."/>
            <person name="Morin E."/>
            <person name="Salamov A."/>
            <person name="Lipzen A."/>
            <person name="Mereny Z."/>
            <person name="Hegedus B."/>
            <person name="Baldrian P."/>
            <person name="Stursova M."/>
            <person name="Weitz H."/>
            <person name="Taylor A."/>
            <person name="Grigoriev I.V."/>
            <person name="Nagy L.G."/>
            <person name="Martin F."/>
            <person name="Kauserud H."/>
        </authorList>
    </citation>
    <scope>NUCLEOTIDE SEQUENCE</scope>
    <source>
        <strain evidence="2">CBHHK067</strain>
    </source>
</reference>
<dbReference type="EMBL" id="JARKIE010000058">
    <property type="protein sequence ID" value="KAJ7691479.1"/>
    <property type="molecule type" value="Genomic_DNA"/>
</dbReference>
<feature type="region of interest" description="Disordered" evidence="1">
    <location>
        <begin position="1"/>
        <end position="30"/>
    </location>
</feature>
<gene>
    <name evidence="2" type="ORF">B0H17DRAFT_1063227</name>
</gene>
<protein>
    <submittedName>
        <fullName evidence="2">Uncharacterized protein</fullName>
    </submittedName>
</protein>
<feature type="compositionally biased region" description="Basic and acidic residues" evidence="1">
    <location>
        <begin position="63"/>
        <end position="74"/>
    </location>
</feature>
<evidence type="ECO:0000313" key="2">
    <source>
        <dbReference type="EMBL" id="KAJ7691479.1"/>
    </source>
</evidence>
<evidence type="ECO:0000256" key="1">
    <source>
        <dbReference type="SAM" id="MobiDB-lite"/>
    </source>
</evidence>
<name>A0AAD7GF27_MYCRO</name>
<keyword evidence="3" id="KW-1185">Reference proteome</keyword>
<sequence length="85" mass="9210">MHHRTPTPDTSTSTSVSVSASTSQRGVQEYASQCEDAHALGDGNGCGAEEACARRRCTQMRRGHAEANADDARRSRMRNRMGESV</sequence>
<comment type="caution">
    <text evidence="2">The sequence shown here is derived from an EMBL/GenBank/DDBJ whole genome shotgun (WGS) entry which is preliminary data.</text>
</comment>
<dbReference type="Proteomes" id="UP001221757">
    <property type="component" value="Unassembled WGS sequence"/>
</dbReference>
<evidence type="ECO:0000313" key="3">
    <source>
        <dbReference type="Proteomes" id="UP001221757"/>
    </source>
</evidence>
<dbReference type="AlphaFoldDB" id="A0AAD7GF27"/>
<organism evidence="2 3">
    <name type="scientific">Mycena rosella</name>
    <name type="common">Pink bonnet</name>
    <name type="synonym">Agaricus rosellus</name>
    <dbReference type="NCBI Taxonomy" id="1033263"/>
    <lineage>
        <taxon>Eukaryota</taxon>
        <taxon>Fungi</taxon>
        <taxon>Dikarya</taxon>
        <taxon>Basidiomycota</taxon>
        <taxon>Agaricomycotina</taxon>
        <taxon>Agaricomycetes</taxon>
        <taxon>Agaricomycetidae</taxon>
        <taxon>Agaricales</taxon>
        <taxon>Marasmiineae</taxon>
        <taxon>Mycenaceae</taxon>
        <taxon>Mycena</taxon>
    </lineage>
</organism>